<proteinExistence type="predicted"/>
<sequence length="56" mass="6464">MYQLFDDHGFKKEIGAHGYSPKCSDDGPINQISGVFFNFFINWQRMCSDNDTVLQT</sequence>
<reference evidence="1" key="1">
    <citation type="submission" date="2014-12" db="EMBL/GenBank/DDBJ databases">
        <title>Insight into the proteome of Arion vulgaris.</title>
        <authorList>
            <person name="Aradska J."/>
            <person name="Bulat T."/>
            <person name="Smidak R."/>
            <person name="Sarate P."/>
            <person name="Gangsoo J."/>
            <person name="Sialana F."/>
            <person name="Bilban M."/>
            <person name="Lubec G."/>
        </authorList>
    </citation>
    <scope>NUCLEOTIDE SEQUENCE</scope>
    <source>
        <tissue evidence="1">Skin</tissue>
    </source>
</reference>
<dbReference type="EMBL" id="HACG01036898">
    <property type="protein sequence ID" value="CEK83763.1"/>
    <property type="molecule type" value="Transcribed_RNA"/>
</dbReference>
<protein>
    <submittedName>
        <fullName evidence="1">Uncharacterized protein</fullName>
    </submittedName>
</protein>
<evidence type="ECO:0000313" key="1">
    <source>
        <dbReference type="EMBL" id="CEK83763.1"/>
    </source>
</evidence>
<organism evidence="1">
    <name type="scientific">Arion vulgaris</name>
    <dbReference type="NCBI Taxonomy" id="1028688"/>
    <lineage>
        <taxon>Eukaryota</taxon>
        <taxon>Metazoa</taxon>
        <taxon>Spiralia</taxon>
        <taxon>Lophotrochozoa</taxon>
        <taxon>Mollusca</taxon>
        <taxon>Gastropoda</taxon>
        <taxon>Heterobranchia</taxon>
        <taxon>Euthyneura</taxon>
        <taxon>Panpulmonata</taxon>
        <taxon>Eupulmonata</taxon>
        <taxon>Stylommatophora</taxon>
        <taxon>Helicina</taxon>
        <taxon>Arionoidea</taxon>
        <taxon>Arionidae</taxon>
        <taxon>Arion</taxon>
    </lineage>
</organism>
<name>A0A0B7ASA4_9EUPU</name>
<dbReference type="AlphaFoldDB" id="A0A0B7ASA4"/>
<accession>A0A0B7ASA4</accession>
<gene>
    <name evidence="1" type="primary">ORF138902</name>
</gene>